<dbReference type="Proteomes" id="UP000756132">
    <property type="component" value="Chromosome 13"/>
</dbReference>
<dbReference type="PANTHER" id="PTHR38111">
    <property type="entry name" value="ZN(2)-C6 FUNGAL-TYPE DOMAIN-CONTAINING PROTEIN-RELATED"/>
    <property type="match status" value="1"/>
</dbReference>
<reference evidence="1" key="2">
    <citation type="journal article" date="2022" name="Microb. Genom.">
        <title>A chromosome-scale genome assembly of the tomato pathogen Cladosporium fulvum reveals a compartmentalized genome architecture and the presence of a dispensable chromosome.</title>
        <authorList>
            <person name="Zaccaron A.Z."/>
            <person name="Chen L.H."/>
            <person name="Samaras A."/>
            <person name="Stergiopoulos I."/>
        </authorList>
    </citation>
    <scope>NUCLEOTIDE SEQUENCE</scope>
    <source>
        <strain evidence="1">Race5_Kim</strain>
    </source>
</reference>
<dbReference type="GeneID" id="71994313"/>
<sequence>MISANASSERPWVTLVMDGATSVRHYGMMSQALQANATAIFANDLQRSEVRTHATKMYLDTIRRLQLSLRSPRWNDPIVMHTCMIVTLFEVIQSNNPAAAYPHIRGLAHLIEQKGPHTFVSGLEHRTFRYYRINLFLMNLHDRRPSFLAEEKWKTIPFSEDCQPKTILEALVDILVEIPGVLAAIEAMKTGQLGHYALVQKGLELAYWVRRLVYDLESWKEAYIWTYPTICTTPRLHSLSLLELCTLSTELIPYKHNLSEALNCYAAAHLILARLAHGMAEKSWLVGTVLRQPHSLHDLVAAITIISERHISDANTEMVSMMVTGFSLRVAQSTEEVQDPVLFQSIQKLLARINREMGRRYNINYSVPKDTQRIEV</sequence>
<protein>
    <submittedName>
        <fullName evidence="1">Uncharacterized protein</fullName>
    </submittedName>
</protein>
<gene>
    <name evidence="1" type="ORF">CLAFUR5_14435</name>
</gene>
<dbReference type="OrthoDB" id="5126878at2759"/>
<dbReference type="KEGG" id="ffu:CLAFUR5_14435"/>
<dbReference type="PANTHER" id="PTHR38111:SF2">
    <property type="entry name" value="FINGER DOMAIN PROTEIN, PUTATIVE (AFU_ORTHOLOGUE AFUA_1G01560)-RELATED"/>
    <property type="match status" value="1"/>
</dbReference>
<evidence type="ECO:0000313" key="2">
    <source>
        <dbReference type="Proteomes" id="UP000756132"/>
    </source>
</evidence>
<organism evidence="1 2">
    <name type="scientific">Passalora fulva</name>
    <name type="common">Tomato leaf mold</name>
    <name type="synonym">Cladosporium fulvum</name>
    <dbReference type="NCBI Taxonomy" id="5499"/>
    <lineage>
        <taxon>Eukaryota</taxon>
        <taxon>Fungi</taxon>
        <taxon>Dikarya</taxon>
        <taxon>Ascomycota</taxon>
        <taxon>Pezizomycotina</taxon>
        <taxon>Dothideomycetes</taxon>
        <taxon>Dothideomycetidae</taxon>
        <taxon>Mycosphaerellales</taxon>
        <taxon>Mycosphaerellaceae</taxon>
        <taxon>Fulvia</taxon>
    </lineage>
</organism>
<proteinExistence type="predicted"/>
<dbReference type="RefSeq" id="XP_047769671.1">
    <property type="nucleotide sequence ID" value="XM_047913583.1"/>
</dbReference>
<name>A0A9Q8PMK2_PASFU</name>
<dbReference type="EMBL" id="CP090175">
    <property type="protein sequence ID" value="UJO25305.1"/>
    <property type="molecule type" value="Genomic_DNA"/>
</dbReference>
<dbReference type="InterPro" id="IPR053178">
    <property type="entry name" value="Osmoadaptation_assoc"/>
</dbReference>
<evidence type="ECO:0000313" key="1">
    <source>
        <dbReference type="EMBL" id="UJO25305.1"/>
    </source>
</evidence>
<dbReference type="AlphaFoldDB" id="A0A9Q8PMK2"/>
<accession>A0A9Q8PMK2</accession>
<reference evidence="1" key="1">
    <citation type="submission" date="2021-12" db="EMBL/GenBank/DDBJ databases">
        <authorList>
            <person name="Zaccaron A."/>
            <person name="Stergiopoulos I."/>
        </authorList>
    </citation>
    <scope>NUCLEOTIDE SEQUENCE</scope>
    <source>
        <strain evidence="1">Race5_Kim</strain>
    </source>
</reference>
<keyword evidence="2" id="KW-1185">Reference proteome</keyword>